<dbReference type="PROSITE" id="PS50089">
    <property type="entry name" value="ZF_RING_2"/>
    <property type="match status" value="1"/>
</dbReference>
<organism evidence="16 17">
    <name type="scientific">Stylosanthes scabra</name>
    <dbReference type="NCBI Taxonomy" id="79078"/>
    <lineage>
        <taxon>Eukaryota</taxon>
        <taxon>Viridiplantae</taxon>
        <taxon>Streptophyta</taxon>
        <taxon>Embryophyta</taxon>
        <taxon>Tracheophyta</taxon>
        <taxon>Spermatophyta</taxon>
        <taxon>Magnoliopsida</taxon>
        <taxon>eudicotyledons</taxon>
        <taxon>Gunneridae</taxon>
        <taxon>Pentapetalae</taxon>
        <taxon>rosids</taxon>
        <taxon>fabids</taxon>
        <taxon>Fabales</taxon>
        <taxon>Fabaceae</taxon>
        <taxon>Papilionoideae</taxon>
        <taxon>50 kb inversion clade</taxon>
        <taxon>dalbergioids sensu lato</taxon>
        <taxon>Dalbergieae</taxon>
        <taxon>Pterocarpus clade</taxon>
        <taxon>Stylosanthes</taxon>
    </lineage>
</organism>
<dbReference type="InterPro" id="IPR013083">
    <property type="entry name" value="Znf_RING/FYVE/PHD"/>
</dbReference>
<keyword evidence="10 13" id="KW-0863">Zinc-finger</keyword>
<feature type="domain" description="RING-type" evidence="15">
    <location>
        <begin position="116"/>
        <end position="326"/>
    </location>
</feature>
<protein>
    <recommendedName>
        <fullName evidence="6">RBR-type E3 ubiquitin transferase</fullName>
        <ecNumber evidence="6">2.3.2.31</ecNumber>
    </recommendedName>
</protein>
<dbReference type="InterPro" id="IPR031127">
    <property type="entry name" value="E3_UB_ligase_RBR"/>
</dbReference>
<gene>
    <name evidence="16" type="ORF">PIB30_095388</name>
</gene>
<keyword evidence="17" id="KW-1185">Reference proteome</keyword>
<dbReference type="EC" id="2.3.2.31" evidence="6"/>
<dbReference type="SMART" id="SM00647">
    <property type="entry name" value="IBR"/>
    <property type="match status" value="2"/>
</dbReference>
<evidence type="ECO:0000256" key="9">
    <source>
        <dbReference type="ARBA" id="ARBA00022737"/>
    </source>
</evidence>
<dbReference type="EMBL" id="JASCZI010062591">
    <property type="protein sequence ID" value="MED6140657.1"/>
    <property type="molecule type" value="Genomic_DNA"/>
</dbReference>
<dbReference type="Gene3D" id="3.30.40.10">
    <property type="entry name" value="Zinc/RING finger domain, C3HC4 (zinc finger)"/>
    <property type="match status" value="1"/>
</dbReference>
<evidence type="ECO:0000256" key="6">
    <source>
        <dbReference type="ARBA" id="ARBA00012251"/>
    </source>
</evidence>
<evidence type="ECO:0000313" key="17">
    <source>
        <dbReference type="Proteomes" id="UP001341840"/>
    </source>
</evidence>
<evidence type="ECO:0000256" key="12">
    <source>
        <dbReference type="ARBA" id="ARBA00022833"/>
    </source>
</evidence>
<accession>A0ABU6SW59</accession>
<evidence type="ECO:0000256" key="11">
    <source>
        <dbReference type="ARBA" id="ARBA00022786"/>
    </source>
</evidence>
<comment type="function">
    <text evidence="3">Might act as an E3 ubiquitin-protein ligase, or as part of E3 complex, which accepts ubiquitin from specific E2 ubiquitin-conjugating enzymes and then transfers it to substrates.</text>
</comment>
<name>A0ABU6SW59_9FABA</name>
<comment type="pathway">
    <text evidence="4">Protein modification; protein ubiquitination.</text>
</comment>
<dbReference type="InterPro" id="IPR001841">
    <property type="entry name" value="Znf_RING"/>
</dbReference>
<evidence type="ECO:0000256" key="8">
    <source>
        <dbReference type="ARBA" id="ARBA00022723"/>
    </source>
</evidence>
<dbReference type="Proteomes" id="UP001341840">
    <property type="component" value="Unassembled WGS sequence"/>
</dbReference>
<comment type="cofactor">
    <cofactor evidence="2">
        <name>Zn(2+)</name>
        <dbReference type="ChEBI" id="CHEBI:29105"/>
    </cofactor>
</comment>
<comment type="similarity">
    <text evidence="5">Belongs to the RBR family. Ariadne subfamily.</text>
</comment>
<keyword evidence="12" id="KW-0862">Zinc</keyword>
<dbReference type="InterPro" id="IPR044066">
    <property type="entry name" value="TRIAD_supradom"/>
</dbReference>
<evidence type="ECO:0000256" key="7">
    <source>
        <dbReference type="ARBA" id="ARBA00022679"/>
    </source>
</evidence>
<evidence type="ECO:0000256" key="4">
    <source>
        <dbReference type="ARBA" id="ARBA00004906"/>
    </source>
</evidence>
<keyword evidence="7" id="KW-0808">Transferase</keyword>
<dbReference type="InterPro" id="IPR002867">
    <property type="entry name" value="IBR_dom"/>
</dbReference>
<evidence type="ECO:0000256" key="13">
    <source>
        <dbReference type="PROSITE-ProRule" id="PRU00175"/>
    </source>
</evidence>
<proteinExistence type="inferred from homology"/>
<sequence length="596" mass="68889">MGTFLFQNQVPHHEGEEDDEYSIIAAAEIKGSSSSSSSTPQTSCFTSLTESVIRKLQTAEINKVSSVLLIPYSDAGLLLIRHRWSAMKVHEAWFGDEQRVRELVGINYVYSEEQIQSVTCEICFDECKKVEYARCGHCYCVDCWKHYIDEKILEGPGEFLKPMRCPHPSCEASLEIDMIQRFASEANKNMYDRFLLRSFVETKKNIKWCPSPGCDLAVLYEFDGNCPNKNVASCCKGHRFCWRCLEDAHRPVSCETMAEWNNKNQYEIQSMIWISAFTKKCPNCGVNIEKNEGCMHMTCIVCFYQFCWLCLSDWHMCSTRGCNRFPTQDTESTVMNNADASLDLQRYTHYYERWFTNEFSRKRCTEIMEKYLNAEKIRMICNEFERDEEDFDFLKKAWEEVTRCRNLLKWTYAYGYFIPADEKAKKELFEHTQGVAENALEKLHKFAETMLLEILNKKKDGFDTNSLELSELTKVTQNFFDNMVTQLENKGLDDVNVKSYAEISSSSSSSSSSAPRGVVRDGMTEIGIKRCCSCGGYMLRNTPKCGCVDNNVIERSRTQLHEVHMQELNESVVWEICSGPRISTPMRVLPQVVWEL</sequence>
<dbReference type="PANTHER" id="PTHR11685">
    <property type="entry name" value="RBR FAMILY RING FINGER AND IBR DOMAIN-CONTAINING"/>
    <property type="match status" value="1"/>
</dbReference>
<evidence type="ECO:0000256" key="5">
    <source>
        <dbReference type="ARBA" id="ARBA00005884"/>
    </source>
</evidence>
<evidence type="ECO:0000256" key="1">
    <source>
        <dbReference type="ARBA" id="ARBA00001798"/>
    </source>
</evidence>
<reference evidence="16 17" key="1">
    <citation type="journal article" date="2023" name="Plants (Basel)">
        <title>Bridging the Gap: Combining Genomics and Transcriptomics Approaches to Understand Stylosanthes scabra, an Orphan Legume from the Brazilian Caatinga.</title>
        <authorList>
            <person name="Ferreira-Neto J.R.C."/>
            <person name="da Silva M.D."/>
            <person name="Binneck E."/>
            <person name="de Melo N.F."/>
            <person name="da Silva R.H."/>
            <person name="de Melo A.L.T.M."/>
            <person name="Pandolfi V."/>
            <person name="Bustamante F.O."/>
            <person name="Brasileiro-Vidal A.C."/>
            <person name="Benko-Iseppon A.M."/>
        </authorList>
    </citation>
    <scope>NUCLEOTIDE SEQUENCE [LARGE SCALE GENOMIC DNA]</scope>
    <source>
        <tissue evidence="16">Leaves</tissue>
    </source>
</reference>
<dbReference type="SUPFAM" id="SSF57850">
    <property type="entry name" value="RING/U-box"/>
    <property type="match status" value="3"/>
</dbReference>
<evidence type="ECO:0000259" key="14">
    <source>
        <dbReference type="PROSITE" id="PS50089"/>
    </source>
</evidence>
<dbReference type="Pfam" id="PF01485">
    <property type="entry name" value="IBR"/>
    <property type="match status" value="1"/>
</dbReference>
<keyword evidence="11" id="KW-0833">Ubl conjugation pathway</keyword>
<evidence type="ECO:0000313" key="16">
    <source>
        <dbReference type="EMBL" id="MED6140657.1"/>
    </source>
</evidence>
<comment type="catalytic activity">
    <reaction evidence="1">
        <text>[E2 ubiquitin-conjugating enzyme]-S-ubiquitinyl-L-cysteine + [acceptor protein]-L-lysine = [E2 ubiquitin-conjugating enzyme]-L-cysteine + [acceptor protein]-N(6)-ubiquitinyl-L-lysine.</text>
        <dbReference type="EC" id="2.3.2.31"/>
    </reaction>
</comment>
<feature type="domain" description="RING-type" evidence="14">
    <location>
        <begin position="120"/>
        <end position="166"/>
    </location>
</feature>
<evidence type="ECO:0000256" key="3">
    <source>
        <dbReference type="ARBA" id="ARBA00003976"/>
    </source>
</evidence>
<keyword evidence="8" id="KW-0479">Metal-binding</keyword>
<evidence type="ECO:0000256" key="10">
    <source>
        <dbReference type="ARBA" id="ARBA00022771"/>
    </source>
</evidence>
<dbReference type="CDD" id="cd20346">
    <property type="entry name" value="BRcat_RBR_ANKIB1"/>
    <property type="match status" value="1"/>
</dbReference>
<evidence type="ECO:0000259" key="15">
    <source>
        <dbReference type="PROSITE" id="PS51873"/>
    </source>
</evidence>
<comment type="caution">
    <text evidence="16">The sequence shown here is derived from an EMBL/GenBank/DDBJ whole genome shotgun (WGS) entry which is preliminary data.</text>
</comment>
<dbReference type="Gene3D" id="1.20.120.1750">
    <property type="match status" value="1"/>
</dbReference>
<evidence type="ECO:0000256" key="2">
    <source>
        <dbReference type="ARBA" id="ARBA00001947"/>
    </source>
</evidence>
<dbReference type="Pfam" id="PF22191">
    <property type="entry name" value="IBR_1"/>
    <property type="match status" value="1"/>
</dbReference>
<keyword evidence="9" id="KW-0677">Repeat</keyword>
<dbReference type="PROSITE" id="PS51873">
    <property type="entry name" value="TRIAD"/>
    <property type="match status" value="1"/>
</dbReference>